<name>A0AAV7J9Y0_COTGL</name>
<organism evidence="1 2">
    <name type="scientific">Cotesia glomerata</name>
    <name type="common">Lepidopteran parasitic wasp</name>
    <name type="synonym">Apanteles glomeratus</name>
    <dbReference type="NCBI Taxonomy" id="32391"/>
    <lineage>
        <taxon>Eukaryota</taxon>
        <taxon>Metazoa</taxon>
        <taxon>Ecdysozoa</taxon>
        <taxon>Arthropoda</taxon>
        <taxon>Hexapoda</taxon>
        <taxon>Insecta</taxon>
        <taxon>Pterygota</taxon>
        <taxon>Neoptera</taxon>
        <taxon>Endopterygota</taxon>
        <taxon>Hymenoptera</taxon>
        <taxon>Apocrita</taxon>
        <taxon>Ichneumonoidea</taxon>
        <taxon>Braconidae</taxon>
        <taxon>Microgastrinae</taxon>
        <taxon>Cotesia</taxon>
    </lineage>
</organism>
<gene>
    <name evidence="1" type="ORF">KQX54_021657</name>
</gene>
<reference evidence="1 2" key="1">
    <citation type="journal article" date="2021" name="J. Hered.">
        <title>A chromosome-level genome assembly of the parasitoid wasp, Cotesia glomerata (Hymenoptera: Braconidae).</title>
        <authorList>
            <person name="Pinto B.J."/>
            <person name="Weis J.J."/>
            <person name="Gamble T."/>
            <person name="Ode P.J."/>
            <person name="Paul R."/>
            <person name="Zaspel J.M."/>
        </authorList>
    </citation>
    <scope>NUCLEOTIDE SEQUENCE [LARGE SCALE GENOMIC DNA]</scope>
    <source>
        <strain evidence="1">CgM1</strain>
    </source>
</reference>
<dbReference type="AlphaFoldDB" id="A0AAV7J9Y0"/>
<dbReference type="EMBL" id="JAHXZJ010000001">
    <property type="protein sequence ID" value="KAH0568958.1"/>
    <property type="molecule type" value="Genomic_DNA"/>
</dbReference>
<comment type="caution">
    <text evidence="1">The sequence shown here is derived from an EMBL/GenBank/DDBJ whole genome shotgun (WGS) entry which is preliminary data.</text>
</comment>
<sequence length="95" mass="10620">METRVAHGGRLSELTVLKPLGAAIAVLYTVLYTNTARVGWDDGAGTKAMQIEWKSNRRKRDKEEQRKVNNALASTLLSAMYRGPEQRTEEATDNI</sequence>
<proteinExistence type="predicted"/>
<evidence type="ECO:0000313" key="2">
    <source>
        <dbReference type="Proteomes" id="UP000826195"/>
    </source>
</evidence>
<protein>
    <submittedName>
        <fullName evidence="1">Uncharacterized protein</fullName>
    </submittedName>
</protein>
<keyword evidence="2" id="KW-1185">Reference proteome</keyword>
<evidence type="ECO:0000313" key="1">
    <source>
        <dbReference type="EMBL" id="KAH0568958.1"/>
    </source>
</evidence>
<dbReference type="Proteomes" id="UP000826195">
    <property type="component" value="Unassembled WGS sequence"/>
</dbReference>
<accession>A0AAV7J9Y0</accession>